<gene>
    <name evidence="9" type="ORF">IAD23_05660</name>
</gene>
<reference evidence="9" key="1">
    <citation type="submission" date="2020-10" db="EMBL/GenBank/DDBJ databases">
        <authorList>
            <person name="Gilroy R."/>
        </authorList>
    </citation>
    <scope>NUCLEOTIDE SEQUENCE</scope>
    <source>
        <strain evidence="9">CHK176-6737</strain>
    </source>
</reference>
<dbReference type="Gene3D" id="3.40.140.10">
    <property type="entry name" value="Cytidine Deaminase, domain 2"/>
    <property type="match status" value="1"/>
</dbReference>
<keyword evidence="6" id="KW-0482">Metalloprotease</keyword>
<name>A0A9D1MVE9_9FIRM</name>
<dbReference type="PANTHER" id="PTHR30471:SF3">
    <property type="entry name" value="UPF0758 PROTEIN YEES-RELATED"/>
    <property type="match status" value="1"/>
</dbReference>
<keyword evidence="5" id="KW-0862">Zinc</keyword>
<dbReference type="InterPro" id="IPR025657">
    <property type="entry name" value="RadC_JAB"/>
</dbReference>
<keyword evidence="2" id="KW-0645">Protease</keyword>
<dbReference type="InterPro" id="IPR001405">
    <property type="entry name" value="UPF0758"/>
</dbReference>
<dbReference type="EMBL" id="DVNM01000031">
    <property type="protein sequence ID" value="HIU69430.1"/>
    <property type="molecule type" value="Genomic_DNA"/>
</dbReference>
<dbReference type="Gene3D" id="1.10.150.20">
    <property type="entry name" value="5' to 3' exonuclease, C-terminal subdomain"/>
    <property type="match status" value="1"/>
</dbReference>
<sequence>MVKEVIHVANISREGHRQRMRETFLASGGEGMHDHNLLELLLTYAIPRRDVKDLAYALLNEFGTLENVFRADIASLQKVDGMGEYSAILFKLIGAIEKRIRLNRAQSVTSLSDAQTVTAYYKDLFAQEQVEKIYITTLDNTCRVLGSYVCGEGTVNTSDVDLRRVVEYVVHDSATALIVAHNHPRGSCRPSQADLHFTMQLRDYLGQLGVSLLDHVVVGQDDVLSMRNSVKYMIYFKL</sequence>
<dbReference type="Pfam" id="PF04002">
    <property type="entry name" value="RadC"/>
    <property type="match status" value="1"/>
</dbReference>
<organism evidence="9 10">
    <name type="scientific">Candidatus Scybalenecus merdavium</name>
    <dbReference type="NCBI Taxonomy" id="2840939"/>
    <lineage>
        <taxon>Bacteria</taxon>
        <taxon>Bacillati</taxon>
        <taxon>Bacillota</taxon>
        <taxon>Clostridia</taxon>
        <taxon>Eubacteriales</taxon>
        <taxon>Oscillospiraceae</taxon>
        <taxon>Oscillospiraceae incertae sedis</taxon>
        <taxon>Candidatus Scybalenecus</taxon>
    </lineage>
</organism>
<evidence type="ECO:0000313" key="9">
    <source>
        <dbReference type="EMBL" id="HIU69430.1"/>
    </source>
</evidence>
<dbReference type="Pfam" id="PF20582">
    <property type="entry name" value="UPF0758_N"/>
    <property type="match status" value="1"/>
</dbReference>
<proteinExistence type="inferred from homology"/>
<dbReference type="InterPro" id="IPR046778">
    <property type="entry name" value="UPF0758_N"/>
</dbReference>
<evidence type="ECO:0000256" key="4">
    <source>
        <dbReference type="ARBA" id="ARBA00022801"/>
    </source>
</evidence>
<evidence type="ECO:0000259" key="8">
    <source>
        <dbReference type="PROSITE" id="PS50249"/>
    </source>
</evidence>
<evidence type="ECO:0000256" key="1">
    <source>
        <dbReference type="ARBA" id="ARBA00010243"/>
    </source>
</evidence>
<dbReference type="AlphaFoldDB" id="A0A9D1MVE9"/>
<reference evidence="9" key="2">
    <citation type="journal article" date="2021" name="PeerJ">
        <title>Extensive microbial diversity within the chicken gut microbiome revealed by metagenomics and culture.</title>
        <authorList>
            <person name="Gilroy R."/>
            <person name="Ravi A."/>
            <person name="Getino M."/>
            <person name="Pursley I."/>
            <person name="Horton D.L."/>
            <person name="Alikhan N.F."/>
            <person name="Baker D."/>
            <person name="Gharbi K."/>
            <person name="Hall N."/>
            <person name="Watson M."/>
            <person name="Adriaenssens E.M."/>
            <person name="Foster-Nyarko E."/>
            <person name="Jarju S."/>
            <person name="Secka A."/>
            <person name="Antonio M."/>
            <person name="Oren A."/>
            <person name="Chaudhuri R.R."/>
            <person name="La Ragione R."/>
            <person name="Hildebrand F."/>
            <person name="Pallen M.J."/>
        </authorList>
    </citation>
    <scope>NUCLEOTIDE SEQUENCE</scope>
    <source>
        <strain evidence="9">CHK176-6737</strain>
    </source>
</reference>
<evidence type="ECO:0000256" key="6">
    <source>
        <dbReference type="ARBA" id="ARBA00023049"/>
    </source>
</evidence>
<protein>
    <submittedName>
        <fullName evidence="9">RadC family protein</fullName>
    </submittedName>
</protein>
<accession>A0A9D1MVE9</accession>
<dbReference type="InterPro" id="IPR037518">
    <property type="entry name" value="MPN"/>
</dbReference>
<evidence type="ECO:0000256" key="7">
    <source>
        <dbReference type="RuleBase" id="RU003797"/>
    </source>
</evidence>
<dbReference type="PANTHER" id="PTHR30471">
    <property type="entry name" value="DNA REPAIR PROTEIN RADC"/>
    <property type="match status" value="1"/>
</dbReference>
<keyword evidence="4" id="KW-0378">Hydrolase</keyword>
<evidence type="ECO:0000256" key="2">
    <source>
        <dbReference type="ARBA" id="ARBA00022670"/>
    </source>
</evidence>
<dbReference type="CDD" id="cd08071">
    <property type="entry name" value="MPN_DUF2466"/>
    <property type="match status" value="1"/>
</dbReference>
<dbReference type="SUPFAM" id="SSF102712">
    <property type="entry name" value="JAB1/MPN domain"/>
    <property type="match status" value="1"/>
</dbReference>
<evidence type="ECO:0000256" key="5">
    <source>
        <dbReference type="ARBA" id="ARBA00022833"/>
    </source>
</evidence>
<comment type="similarity">
    <text evidence="1 7">Belongs to the UPF0758 family.</text>
</comment>
<dbReference type="PROSITE" id="PS50249">
    <property type="entry name" value="MPN"/>
    <property type="match status" value="1"/>
</dbReference>
<evidence type="ECO:0000256" key="3">
    <source>
        <dbReference type="ARBA" id="ARBA00022723"/>
    </source>
</evidence>
<evidence type="ECO:0000313" key="10">
    <source>
        <dbReference type="Proteomes" id="UP000824125"/>
    </source>
</evidence>
<dbReference type="GO" id="GO:0006508">
    <property type="term" value="P:proteolysis"/>
    <property type="evidence" value="ECO:0007669"/>
    <property type="project" value="UniProtKB-KW"/>
</dbReference>
<dbReference type="GO" id="GO:0008237">
    <property type="term" value="F:metallopeptidase activity"/>
    <property type="evidence" value="ECO:0007669"/>
    <property type="project" value="UniProtKB-KW"/>
</dbReference>
<dbReference type="Proteomes" id="UP000824125">
    <property type="component" value="Unassembled WGS sequence"/>
</dbReference>
<comment type="caution">
    <text evidence="9">The sequence shown here is derived from an EMBL/GenBank/DDBJ whole genome shotgun (WGS) entry which is preliminary data.</text>
</comment>
<dbReference type="SUPFAM" id="SSF47781">
    <property type="entry name" value="RuvA domain 2-like"/>
    <property type="match status" value="1"/>
</dbReference>
<dbReference type="GO" id="GO:0046872">
    <property type="term" value="F:metal ion binding"/>
    <property type="evidence" value="ECO:0007669"/>
    <property type="project" value="UniProtKB-KW"/>
</dbReference>
<feature type="domain" description="MPN" evidence="8">
    <location>
        <begin position="110"/>
        <end position="232"/>
    </location>
</feature>
<dbReference type="NCBIfam" id="TIGR00608">
    <property type="entry name" value="radc"/>
    <property type="match status" value="1"/>
</dbReference>
<keyword evidence="3" id="KW-0479">Metal-binding</keyword>
<dbReference type="InterPro" id="IPR010994">
    <property type="entry name" value="RuvA_2-like"/>
</dbReference>